<dbReference type="Proteomes" id="UP000078200">
    <property type="component" value="Unassembled WGS sequence"/>
</dbReference>
<accession>A0A1A9UUV0</accession>
<dbReference type="EnsemblMetazoa" id="GAUT016332-RA">
    <property type="protein sequence ID" value="GAUT016332-PA"/>
    <property type="gene ID" value="GAUT016332"/>
</dbReference>
<protein>
    <submittedName>
        <fullName evidence="1">Uncharacterized protein</fullName>
    </submittedName>
</protein>
<evidence type="ECO:0000313" key="2">
    <source>
        <dbReference type="Proteomes" id="UP000078200"/>
    </source>
</evidence>
<reference evidence="1" key="1">
    <citation type="submission" date="2020-05" db="UniProtKB">
        <authorList>
            <consortium name="EnsemblMetazoa"/>
        </authorList>
    </citation>
    <scope>IDENTIFICATION</scope>
    <source>
        <strain evidence="1">TTRI</strain>
    </source>
</reference>
<organism evidence="1 2">
    <name type="scientific">Glossina austeni</name>
    <name type="common">Savannah tsetse fly</name>
    <dbReference type="NCBI Taxonomy" id="7395"/>
    <lineage>
        <taxon>Eukaryota</taxon>
        <taxon>Metazoa</taxon>
        <taxon>Ecdysozoa</taxon>
        <taxon>Arthropoda</taxon>
        <taxon>Hexapoda</taxon>
        <taxon>Insecta</taxon>
        <taxon>Pterygota</taxon>
        <taxon>Neoptera</taxon>
        <taxon>Endopterygota</taxon>
        <taxon>Diptera</taxon>
        <taxon>Brachycera</taxon>
        <taxon>Muscomorpha</taxon>
        <taxon>Hippoboscoidea</taxon>
        <taxon>Glossinidae</taxon>
        <taxon>Glossina</taxon>
    </lineage>
</organism>
<dbReference type="VEuPathDB" id="VectorBase:GAUT016332"/>
<proteinExistence type="predicted"/>
<evidence type="ECO:0000313" key="1">
    <source>
        <dbReference type="EnsemblMetazoa" id="GAUT016332-PA"/>
    </source>
</evidence>
<dbReference type="AlphaFoldDB" id="A0A1A9UUV0"/>
<name>A0A1A9UUV0_GLOAU</name>
<sequence>MLHVVVLARLVKVPLPPAALLLEFVLLSAAQLFTLPGERHLSNDKCCLARLKVERNWELPAEVADVDDVTPTAEEPPLALKLPPAIVLPLNLTEAAPLGNCCCCCRAASLQRLMALF</sequence>
<keyword evidence="2" id="KW-1185">Reference proteome</keyword>